<dbReference type="GO" id="GO:0005886">
    <property type="term" value="C:plasma membrane"/>
    <property type="evidence" value="ECO:0007669"/>
    <property type="project" value="TreeGrafter"/>
</dbReference>
<proteinExistence type="inferred from homology"/>
<dbReference type="InterPro" id="IPR007685">
    <property type="entry name" value="RelA_SpoT"/>
</dbReference>
<dbReference type="SUPFAM" id="SSF81301">
    <property type="entry name" value="Nucleotidyltransferase"/>
    <property type="match status" value="1"/>
</dbReference>
<evidence type="ECO:0000259" key="8">
    <source>
        <dbReference type="PROSITE" id="PS51880"/>
    </source>
</evidence>
<evidence type="ECO:0000256" key="1">
    <source>
        <dbReference type="ARBA" id="ARBA00004976"/>
    </source>
</evidence>
<dbReference type="SUPFAM" id="SSF55021">
    <property type="entry name" value="ACT-like"/>
    <property type="match status" value="1"/>
</dbReference>
<evidence type="ECO:0000259" key="7">
    <source>
        <dbReference type="PROSITE" id="PS51831"/>
    </source>
</evidence>
<evidence type="ECO:0000313" key="10">
    <source>
        <dbReference type="Proteomes" id="UP000727857"/>
    </source>
</evidence>
<dbReference type="InterPro" id="IPR012675">
    <property type="entry name" value="Beta-grasp_dom_sf"/>
</dbReference>
<dbReference type="PANTHER" id="PTHR21262:SF31">
    <property type="entry name" value="GTP PYROPHOSPHOKINASE"/>
    <property type="match status" value="1"/>
</dbReference>
<evidence type="ECO:0000256" key="2">
    <source>
        <dbReference type="ARBA" id="ARBA00013251"/>
    </source>
</evidence>
<dbReference type="Pfam" id="PF19296">
    <property type="entry name" value="RelA_AH_RIS"/>
    <property type="match status" value="1"/>
</dbReference>
<reference evidence="9" key="1">
    <citation type="submission" date="2020-10" db="EMBL/GenBank/DDBJ databases">
        <authorList>
            <person name="Gilroy R."/>
        </authorList>
    </citation>
    <scope>NUCLEOTIDE SEQUENCE</scope>
    <source>
        <strain evidence="9">517</strain>
    </source>
</reference>
<evidence type="ECO:0000313" key="9">
    <source>
        <dbReference type="EMBL" id="MBO8424128.1"/>
    </source>
</evidence>
<dbReference type="InterPro" id="IPR012676">
    <property type="entry name" value="TGS-like"/>
</dbReference>
<dbReference type="Pfam" id="PF13328">
    <property type="entry name" value="HD_4"/>
    <property type="match status" value="1"/>
</dbReference>
<dbReference type="CDD" id="cd00077">
    <property type="entry name" value="HDc"/>
    <property type="match status" value="1"/>
</dbReference>
<dbReference type="Proteomes" id="UP000727857">
    <property type="component" value="Unassembled WGS sequence"/>
</dbReference>
<dbReference type="Pfam" id="PF04607">
    <property type="entry name" value="RelA_SpoT"/>
    <property type="match status" value="1"/>
</dbReference>
<comment type="similarity">
    <text evidence="4">Belongs to the relA/spoT family.</text>
</comment>
<name>A0A940DH48_9FIRM</name>
<comment type="catalytic activity">
    <reaction evidence="3">
        <text>GTP + ATP = guanosine 3'-diphosphate 5'-triphosphate + AMP</text>
        <dbReference type="Rhea" id="RHEA:22088"/>
        <dbReference type="ChEBI" id="CHEBI:30616"/>
        <dbReference type="ChEBI" id="CHEBI:37565"/>
        <dbReference type="ChEBI" id="CHEBI:142410"/>
        <dbReference type="ChEBI" id="CHEBI:456215"/>
        <dbReference type="EC" id="2.7.6.5"/>
    </reaction>
</comment>
<dbReference type="Pfam" id="PF02824">
    <property type="entry name" value="TGS"/>
    <property type="match status" value="1"/>
</dbReference>
<dbReference type="Gene3D" id="3.10.20.30">
    <property type="match status" value="1"/>
</dbReference>
<feature type="region of interest" description="Disordered" evidence="5">
    <location>
        <begin position="558"/>
        <end position="584"/>
    </location>
</feature>
<dbReference type="SUPFAM" id="SSF109604">
    <property type="entry name" value="HD-domain/PDEase-like"/>
    <property type="match status" value="1"/>
</dbReference>
<dbReference type="FunFam" id="1.10.3210.10:FF:000001">
    <property type="entry name" value="GTP pyrophosphokinase RelA"/>
    <property type="match status" value="1"/>
</dbReference>
<dbReference type="PROSITE" id="PS51831">
    <property type="entry name" value="HD"/>
    <property type="match status" value="1"/>
</dbReference>
<dbReference type="InterPro" id="IPR043519">
    <property type="entry name" value="NT_sf"/>
</dbReference>
<dbReference type="InterPro" id="IPR004095">
    <property type="entry name" value="TGS"/>
</dbReference>
<dbReference type="SMART" id="SM00471">
    <property type="entry name" value="HDc"/>
    <property type="match status" value="1"/>
</dbReference>
<dbReference type="InterPro" id="IPR045600">
    <property type="entry name" value="RelA/SpoT_AH_RIS"/>
</dbReference>
<gene>
    <name evidence="9" type="ORF">IAB16_03845</name>
</gene>
<dbReference type="InterPro" id="IPR033655">
    <property type="entry name" value="TGS_RelA/SpoT"/>
</dbReference>
<evidence type="ECO:0000256" key="3">
    <source>
        <dbReference type="ARBA" id="ARBA00048244"/>
    </source>
</evidence>
<dbReference type="CDD" id="cd05399">
    <property type="entry name" value="NT_Rel-Spo_like"/>
    <property type="match status" value="1"/>
</dbReference>
<dbReference type="AlphaFoldDB" id="A0A940DH48"/>
<dbReference type="EMBL" id="JADINF010000097">
    <property type="protein sequence ID" value="MBO8424128.1"/>
    <property type="molecule type" value="Genomic_DNA"/>
</dbReference>
<feature type="domain" description="HD" evidence="7">
    <location>
        <begin position="46"/>
        <end position="147"/>
    </location>
</feature>
<comment type="caution">
    <text evidence="9">The sequence shown here is derived from an EMBL/GenBank/DDBJ whole genome shotgun (WGS) entry which is preliminary data.</text>
</comment>
<evidence type="ECO:0000256" key="5">
    <source>
        <dbReference type="SAM" id="MobiDB-lite"/>
    </source>
</evidence>
<dbReference type="EC" id="2.7.6.5" evidence="2"/>
<organism evidence="9 10">
    <name type="scientific">Candidatus Stercoripulliclostridium pullicola</name>
    <dbReference type="NCBI Taxonomy" id="2840953"/>
    <lineage>
        <taxon>Bacteria</taxon>
        <taxon>Bacillati</taxon>
        <taxon>Bacillota</taxon>
        <taxon>Clostridia</taxon>
        <taxon>Eubacteriales</taxon>
        <taxon>Candidatus Stercoripulliclostridium</taxon>
    </lineage>
</organism>
<dbReference type="Gene3D" id="3.30.70.260">
    <property type="match status" value="1"/>
</dbReference>
<dbReference type="CDD" id="cd01668">
    <property type="entry name" value="TGS_RSH"/>
    <property type="match status" value="1"/>
</dbReference>
<dbReference type="InterPro" id="IPR006674">
    <property type="entry name" value="HD_domain"/>
</dbReference>
<dbReference type="SUPFAM" id="SSF81271">
    <property type="entry name" value="TGS-like"/>
    <property type="match status" value="1"/>
</dbReference>
<dbReference type="FunFam" id="3.10.20.30:FF:000002">
    <property type="entry name" value="GTP pyrophosphokinase (RelA/SpoT)"/>
    <property type="match status" value="1"/>
</dbReference>
<dbReference type="InterPro" id="IPR003607">
    <property type="entry name" value="HD/PDEase_dom"/>
</dbReference>
<dbReference type="SMART" id="SM00954">
    <property type="entry name" value="RelA_SpoT"/>
    <property type="match status" value="1"/>
</dbReference>
<accession>A0A940DH48</accession>
<dbReference type="InterPro" id="IPR002912">
    <property type="entry name" value="ACT_dom"/>
</dbReference>
<dbReference type="PANTHER" id="PTHR21262">
    <property type="entry name" value="GUANOSINE-3',5'-BIS DIPHOSPHATE 3'-PYROPHOSPHOHYDROLASE"/>
    <property type="match status" value="1"/>
</dbReference>
<feature type="domain" description="ACT" evidence="6">
    <location>
        <begin position="653"/>
        <end position="724"/>
    </location>
</feature>
<dbReference type="CDD" id="cd04876">
    <property type="entry name" value="ACT_RelA-SpoT"/>
    <property type="match status" value="1"/>
</dbReference>
<feature type="domain" description="TGS" evidence="8">
    <location>
        <begin position="390"/>
        <end position="451"/>
    </location>
</feature>
<protein>
    <recommendedName>
        <fullName evidence="2">GTP diphosphokinase</fullName>
        <ecNumber evidence="2">2.7.6.5</ecNumber>
    </recommendedName>
</protein>
<dbReference type="FunFam" id="3.30.460.10:FF:000001">
    <property type="entry name" value="GTP pyrophosphokinase RelA"/>
    <property type="match status" value="1"/>
</dbReference>
<dbReference type="GO" id="GO:0015969">
    <property type="term" value="P:guanosine tetraphosphate metabolic process"/>
    <property type="evidence" value="ECO:0007669"/>
    <property type="project" value="InterPro"/>
</dbReference>
<dbReference type="PROSITE" id="PS51880">
    <property type="entry name" value="TGS"/>
    <property type="match status" value="1"/>
</dbReference>
<dbReference type="NCBIfam" id="TIGR00691">
    <property type="entry name" value="spoT_relA"/>
    <property type="match status" value="1"/>
</dbReference>
<comment type="function">
    <text evidence="4">In eubacteria ppGpp (guanosine 3'-diphosphate 5'-diphosphate) is a mediator of the stringent response that coordinates a variety of cellular activities in response to changes in nutritional abundance.</text>
</comment>
<sequence>MFTREQEFIKKCKGIYSDEDCQQIEYALSFASECHKGQVRESGEPYITHPIATAETLIDLGMDPACICAALLHDVVEDTACDGTTLKKKFGEEIYTLVEAVTKLSKLKSKFSSRVEEQAENLRKLFFAISLDLRVLFIKLADRLHNMRTLDALKPEKQLRIARETLDIYAPMAARLGISGIKCELEDLSMKYLYPEEYKYLSEQLDAKRGERMLQVTRIATEIEKELEKVGIKAEIKGRPKHFYSIYKKMVNQQKTLDQIYDLIAVRVIVDDVKECYTVLGTIHSMWKPVPGRFKDYIAMPKPNLYQSLHTTVVSNFGQIFEIQIRTQEMNRIAEYGIAAHWKYKEGRVDGSETEIDKRLSWVREVMEAEEDIKDSQEYLKTLKLNIVSNEIYVFSPKGEVFDLPVGATAVDFAYKVHTAVGNKCIGARVNNKMVPLNTALNTGDVVEIITSNASKGPSRDWLKFVVTSQAKSKIRNFFKKDMVAENIKTGKDMLERESKRRGYQLGDLMSNQSAVEELFKRYSLTSADDMYASVGCGALGTNQILLKLIDRHNKQQAMIKKAAGESETAPKPEPNSKPRSTSGIIVEGYGDFLVKLAKCCNPVPGDSIVGYAMRGAGVSIHRTDCPNIRNMETERLMEAHWANTDNSVFIAKLHIECVDRTGVVNTILPLLANQGISIKAMELHVQKGIAIISIALEIKSIDELEFIIKKLQSLPDIISVKRM</sequence>
<dbReference type="Gene3D" id="3.30.460.10">
    <property type="entry name" value="Beta Polymerase, domain 2"/>
    <property type="match status" value="1"/>
</dbReference>
<evidence type="ECO:0000256" key="4">
    <source>
        <dbReference type="RuleBase" id="RU003847"/>
    </source>
</evidence>
<dbReference type="InterPro" id="IPR004811">
    <property type="entry name" value="RelA/Spo_fam"/>
</dbReference>
<evidence type="ECO:0000259" key="6">
    <source>
        <dbReference type="PROSITE" id="PS51671"/>
    </source>
</evidence>
<dbReference type="Pfam" id="PF13291">
    <property type="entry name" value="ACT_4"/>
    <property type="match status" value="1"/>
</dbReference>
<dbReference type="PROSITE" id="PS51671">
    <property type="entry name" value="ACT"/>
    <property type="match status" value="1"/>
</dbReference>
<dbReference type="Gene3D" id="1.10.3210.10">
    <property type="entry name" value="Hypothetical protein af1432"/>
    <property type="match status" value="1"/>
</dbReference>
<dbReference type="InterPro" id="IPR045865">
    <property type="entry name" value="ACT-like_dom_sf"/>
</dbReference>
<dbReference type="GO" id="GO:0008728">
    <property type="term" value="F:GTP diphosphokinase activity"/>
    <property type="evidence" value="ECO:0007669"/>
    <property type="project" value="UniProtKB-EC"/>
</dbReference>
<comment type="pathway">
    <text evidence="1">Purine metabolism; ppGpp biosynthesis; ppGpp from GTP: step 1/2.</text>
</comment>
<reference evidence="9" key="2">
    <citation type="journal article" date="2021" name="PeerJ">
        <title>Extensive microbial diversity within the chicken gut microbiome revealed by metagenomics and culture.</title>
        <authorList>
            <person name="Gilroy R."/>
            <person name="Ravi A."/>
            <person name="Getino M."/>
            <person name="Pursley I."/>
            <person name="Horton D.L."/>
            <person name="Alikhan N.F."/>
            <person name="Baker D."/>
            <person name="Gharbi K."/>
            <person name="Hall N."/>
            <person name="Watson M."/>
            <person name="Adriaenssens E.M."/>
            <person name="Foster-Nyarko E."/>
            <person name="Jarju S."/>
            <person name="Secka A."/>
            <person name="Antonio M."/>
            <person name="Oren A."/>
            <person name="Chaudhuri R.R."/>
            <person name="La Ragione R."/>
            <person name="Hildebrand F."/>
            <person name="Pallen M.J."/>
        </authorList>
    </citation>
    <scope>NUCLEOTIDE SEQUENCE</scope>
    <source>
        <strain evidence="9">517</strain>
    </source>
</reference>
<feature type="compositionally biased region" description="Basic and acidic residues" evidence="5">
    <location>
        <begin position="563"/>
        <end position="577"/>
    </location>
</feature>